<dbReference type="RefSeq" id="XP_041289935.1">
    <property type="nucleotide sequence ID" value="XM_041433955.1"/>
</dbReference>
<dbReference type="AlphaFoldDB" id="A0A9P7F263"/>
<organism evidence="1 2">
    <name type="scientific">Suillus discolor</name>
    <dbReference type="NCBI Taxonomy" id="1912936"/>
    <lineage>
        <taxon>Eukaryota</taxon>
        <taxon>Fungi</taxon>
        <taxon>Dikarya</taxon>
        <taxon>Basidiomycota</taxon>
        <taxon>Agaricomycotina</taxon>
        <taxon>Agaricomycetes</taxon>
        <taxon>Agaricomycetidae</taxon>
        <taxon>Boletales</taxon>
        <taxon>Suillineae</taxon>
        <taxon>Suillaceae</taxon>
        <taxon>Suillus</taxon>
    </lineage>
</organism>
<evidence type="ECO:0000313" key="1">
    <source>
        <dbReference type="EMBL" id="KAG2101608.1"/>
    </source>
</evidence>
<dbReference type="Proteomes" id="UP000823399">
    <property type="component" value="Unassembled WGS sequence"/>
</dbReference>
<dbReference type="EMBL" id="JABBWM010000050">
    <property type="protein sequence ID" value="KAG2101608.1"/>
    <property type="molecule type" value="Genomic_DNA"/>
</dbReference>
<keyword evidence="2" id="KW-1185">Reference proteome</keyword>
<proteinExistence type="predicted"/>
<sequence length="321" mass="36210">MPRMRNDPNFNICPDYATDTFANTCAHLVNNNTTEEQAIQFLRNIWETNNDADKVAWQCQLEDEMKGMCTPRSGEYMELWYFTNDSLDKASTKKTIDDDAMILSTSVDGLTAWVSSASTQSARAVINNKNLPFKEFCQACPRFLTAIDEADWPVDRIRMMALFWRNIQVHKFRSLRDPIAQKALLAYQAEQCKCWHVAVKTSVGPYNLSLINEKVLEATRERVYWEEQDKRDNAQDYRYVLDEIHTGLLNAKQLGHGMTLTTPFVHKLAECSPCETTSSFAAIGNASTAAMKSTTIAGTSALVVAHPLMELTQACPQAQKA</sequence>
<comment type="caution">
    <text evidence="1">The sequence shown here is derived from an EMBL/GenBank/DDBJ whole genome shotgun (WGS) entry which is preliminary data.</text>
</comment>
<name>A0A9P7F263_9AGAM</name>
<evidence type="ECO:0000313" key="2">
    <source>
        <dbReference type="Proteomes" id="UP000823399"/>
    </source>
</evidence>
<reference evidence="1" key="1">
    <citation type="journal article" date="2020" name="New Phytol.">
        <title>Comparative genomics reveals dynamic genome evolution in host specialist ectomycorrhizal fungi.</title>
        <authorList>
            <person name="Lofgren L.A."/>
            <person name="Nguyen N.H."/>
            <person name="Vilgalys R."/>
            <person name="Ruytinx J."/>
            <person name="Liao H.L."/>
            <person name="Branco S."/>
            <person name="Kuo A."/>
            <person name="LaButti K."/>
            <person name="Lipzen A."/>
            <person name="Andreopoulos W."/>
            <person name="Pangilinan J."/>
            <person name="Riley R."/>
            <person name="Hundley H."/>
            <person name="Na H."/>
            <person name="Barry K."/>
            <person name="Grigoriev I.V."/>
            <person name="Stajich J.E."/>
            <person name="Kennedy P.G."/>
        </authorList>
    </citation>
    <scope>NUCLEOTIDE SEQUENCE</scope>
    <source>
        <strain evidence="1">FC423</strain>
    </source>
</reference>
<dbReference type="OrthoDB" id="2688210at2759"/>
<protein>
    <submittedName>
        <fullName evidence="1">Uncharacterized protein</fullName>
    </submittedName>
</protein>
<gene>
    <name evidence="1" type="ORF">F5147DRAFT_655252</name>
</gene>
<dbReference type="GeneID" id="64696214"/>
<accession>A0A9P7F263</accession>